<keyword evidence="5" id="KW-0460">Magnesium</keyword>
<keyword evidence="3 4" id="KW-0067">ATP-binding</keyword>
<dbReference type="EC" id="6.3.3.2" evidence="5"/>
<dbReference type="GO" id="GO:0005524">
    <property type="term" value="F:ATP binding"/>
    <property type="evidence" value="ECO:0007669"/>
    <property type="project" value="UniProtKB-KW"/>
</dbReference>
<evidence type="ECO:0000256" key="2">
    <source>
        <dbReference type="ARBA" id="ARBA00022741"/>
    </source>
</evidence>
<keyword evidence="7" id="KW-1185">Reference proteome</keyword>
<reference evidence="6 7" key="1">
    <citation type="journal article" date="2015" name="Genome Announc.">
        <title>Expanding the biotechnology potential of lactobacilli through comparative genomics of 213 strains and associated genera.</title>
        <authorList>
            <person name="Sun Z."/>
            <person name="Harris H.M."/>
            <person name="McCann A."/>
            <person name="Guo C."/>
            <person name="Argimon S."/>
            <person name="Zhang W."/>
            <person name="Yang X."/>
            <person name="Jeffery I.B."/>
            <person name="Cooney J.C."/>
            <person name="Kagawa T.F."/>
            <person name="Liu W."/>
            <person name="Song Y."/>
            <person name="Salvetti E."/>
            <person name="Wrobel A."/>
            <person name="Rasinkangas P."/>
            <person name="Parkhill J."/>
            <person name="Rea M.C."/>
            <person name="O'Sullivan O."/>
            <person name="Ritari J."/>
            <person name="Douillard F.P."/>
            <person name="Paul Ross R."/>
            <person name="Yang R."/>
            <person name="Briner A.E."/>
            <person name="Felis G.E."/>
            <person name="de Vos W.M."/>
            <person name="Barrangou R."/>
            <person name="Klaenhammer T.R."/>
            <person name="Caufield P.W."/>
            <person name="Cui Y."/>
            <person name="Zhang H."/>
            <person name="O'Toole P.W."/>
        </authorList>
    </citation>
    <scope>NUCLEOTIDE SEQUENCE [LARGE SCALE GENOMIC DNA]</scope>
    <source>
        <strain evidence="6 7">DSM 18933</strain>
    </source>
</reference>
<protein>
    <recommendedName>
        <fullName evidence="5">5-formyltetrahydrofolate cyclo-ligase</fullName>
        <ecNumber evidence="5">6.3.3.2</ecNumber>
    </recommendedName>
</protein>
<feature type="binding site" evidence="4">
    <location>
        <begin position="138"/>
        <end position="146"/>
    </location>
    <ligand>
        <name>ATP</name>
        <dbReference type="ChEBI" id="CHEBI:30616"/>
    </ligand>
</feature>
<comment type="catalytic activity">
    <reaction evidence="5">
        <text>(6S)-5-formyl-5,6,7,8-tetrahydrofolate + ATP = (6R)-5,10-methenyltetrahydrofolate + ADP + phosphate</text>
        <dbReference type="Rhea" id="RHEA:10488"/>
        <dbReference type="ChEBI" id="CHEBI:30616"/>
        <dbReference type="ChEBI" id="CHEBI:43474"/>
        <dbReference type="ChEBI" id="CHEBI:57455"/>
        <dbReference type="ChEBI" id="CHEBI:57457"/>
        <dbReference type="ChEBI" id="CHEBI:456216"/>
        <dbReference type="EC" id="6.3.3.2"/>
    </reaction>
</comment>
<dbReference type="Pfam" id="PF01812">
    <property type="entry name" value="5-FTHF_cyc-lig"/>
    <property type="match status" value="1"/>
</dbReference>
<evidence type="ECO:0000256" key="3">
    <source>
        <dbReference type="ARBA" id="ARBA00022840"/>
    </source>
</evidence>
<evidence type="ECO:0000313" key="7">
    <source>
        <dbReference type="Proteomes" id="UP000051054"/>
    </source>
</evidence>
<dbReference type="eggNOG" id="COG0212">
    <property type="taxonomic scope" value="Bacteria"/>
</dbReference>
<evidence type="ECO:0000256" key="1">
    <source>
        <dbReference type="ARBA" id="ARBA00010638"/>
    </source>
</evidence>
<name>A0A0R1WV62_9LACO</name>
<comment type="similarity">
    <text evidence="1 5">Belongs to the 5-formyltetrahydrofolate cyclo-ligase family.</text>
</comment>
<feature type="binding site" evidence="4">
    <location>
        <position position="64"/>
    </location>
    <ligand>
        <name>substrate</name>
    </ligand>
</feature>
<feature type="binding site" evidence="4">
    <location>
        <position position="59"/>
    </location>
    <ligand>
        <name>substrate</name>
    </ligand>
</feature>
<dbReference type="InterPro" id="IPR037171">
    <property type="entry name" value="NagB/RpiA_transferase-like"/>
</dbReference>
<dbReference type="Gene3D" id="3.40.50.10420">
    <property type="entry name" value="NagB/RpiA/CoA transferase-like"/>
    <property type="match status" value="1"/>
</dbReference>
<dbReference type="STRING" id="1423755.FC40_GL000787"/>
<comment type="caution">
    <text evidence="6">The sequence shown here is derived from an EMBL/GenBank/DDBJ whole genome shotgun (WGS) entry which is preliminary data.</text>
</comment>
<organism evidence="6 7">
    <name type="scientific">Ligilactobacillus hayakitensis DSM 18933 = JCM 14209</name>
    <dbReference type="NCBI Taxonomy" id="1423755"/>
    <lineage>
        <taxon>Bacteria</taxon>
        <taxon>Bacillati</taxon>
        <taxon>Bacillota</taxon>
        <taxon>Bacilli</taxon>
        <taxon>Lactobacillales</taxon>
        <taxon>Lactobacillaceae</taxon>
        <taxon>Ligilactobacillus</taxon>
    </lineage>
</organism>
<dbReference type="PANTHER" id="PTHR23407:SF1">
    <property type="entry name" value="5-FORMYLTETRAHYDROFOLATE CYCLO-LIGASE"/>
    <property type="match status" value="1"/>
</dbReference>
<dbReference type="GO" id="GO:0046872">
    <property type="term" value="F:metal ion binding"/>
    <property type="evidence" value="ECO:0007669"/>
    <property type="project" value="UniProtKB-KW"/>
</dbReference>
<dbReference type="Proteomes" id="UP000051054">
    <property type="component" value="Unassembled WGS sequence"/>
</dbReference>
<dbReference type="GO" id="GO:0030272">
    <property type="term" value="F:5-formyltetrahydrofolate cyclo-ligase activity"/>
    <property type="evidence" value="ECO:0007669"/>
    <property type="project" value="UniProtKB-EC"/>
</dbReference>
<dbReference type="GO" id="GO:0009396">
    <property type="term" value="P:folic acid-containing compound biosynthetic process"/>
    <property type="evidence" value="ECO:0007669"/>
    <property type="project" value="TreeGrafter"/>
</dbReference>
<feature type="binding site" evidence="4">
    <location>
        <begin position="12"/>
        <end position="16"/>
    </location>
    <ligand>
        <name>ATP</name>
        <dbReference type="ChEBI" id="CHEBI:30616"/>
    </ligand>
</feature>
<dbReference type="PANTHER" id="PTHR23407">
    <property type="entry name" value="ATPASE INHIBITOR/5-FORMYLTETRAHYDROFOLATE CYCLO-LIGASE"/>
    <property type="match status" value="1"/>
</dbReference>
<dbReference type="PIRSF" id="PIRSF006806">
    <property type="entry name" value="FTHF_cligase"/>
    <property type="match status" value="1"/>
</dbReference>
<dbReference type="InterPro" id="IPR002698">
    <property type="entry name" value="FTHF_cligase"/>
</dbReference>
<evidence type="ECO:0000256" key="4">
    <source>
        <dbReference type="PIRSR" id="PIRSR006806-1"/>
    </source>
</evidence>
<evidence type="ECO:0000313" key="6">
    <source>
        <dbReference type="EMBL" id="KRM18998.1"/>
    </source>
</evidence>
<evidence type="ECO:0000256" key="5">
    <source>
        <dbReference type="RuleBase" id="RU361279"/>
    </source>
</evidence>
<dbReference type="InterPro" id="IPR024185">
    <property type="entry name" value="FTHF_cligase-like_sf"/>
</dbReference>
<proteinExistence type="inferred from homology"/>
<dbReference type="EMBL" id="AZGD01000090">
    <property type="protein sequence ID" value="KRM18998.1"/>
    <property type="molecule type" value="Genomic_DNA"/>
</dbReference>
<dbReference type="GO" id="GO:0035999">
    <property type="term" value="P:tetrahydrofolate interconversion"/>
    <property type="evidence" value="ECO:0007669"/>
    <property type="project" value="TreeGrafter"/>
</dbReference>
<keyword evidence="5" id="KW-0479">Metal-binding</keyword>
<gene>
    <name evidence="6" type="ORF">FC40_GL000787</name>
</gene>
<dbReference type="AlphaFoldDB" id="A0A0R1WV62"/>
<dbReference type="PATRIC" id="fig|1423755.3.peg.841"/>
<dbReference type="SUPFAM" id="SSF100950">
    <property type="entry name" value="NagB/RpiA/CoA transferase-like"/>
    <property type="match status" value="1"/>
</dbReference>
<accession>A0A0R1WV62</accession>
<comment type="cofactor">
    <cofactor evidence="5">
        <name>Mg(2+)</name>
        <dbReference type="ChEBI" id="CHEBI:18420"/>
    </cofactor>
</comment>
<sequence>MLHDKLEDELNKELFRKIQIKKFEQQDYKLNKRIEERKIYNKLFQTDEWKRAKIIAVTLSTEIEIDTNPIIEEAFLENKLVIIPKAFSNGIMKFYQYNKETELVKSKFGILEPKDTRKEINPDLIIVPGLAFSKSGYRLGYGGGYYDRYLQNFSGDVISLVDSKRQFEYPKWPVEHFDFKILNQISIDTD</sequence>
<keyword evidence="2 4" id="KW-0547">Nucleotide-binding</keyword>
<dbReference type="NCBIfam" id="TIGR02727">
    <property type="entry name" value="MTHFS_bact"/>
    <property type="match status" value="1"/>
</dbReference>
<keyword evidence="6" id="KW-0436">Ligase</keyword>